<dbReference type="OrthoDB" id="6500128at2759"/>
<evidence type="ECO:0000256" key="1">
    <source>
        <dbReference type="ARBA" id="ARBA00004651"/>
    </source>
</evidence>
<dbReference type="SMART" id="SM00382">
    <property type="entry name" value="AAA"/>
    <property type="match status" value="2"/>
</dbReference>
<evidence type="ECO:0000259" key="15">
    <source>
        <dbReference type="PROSITE" id="PS50929"/>
    </source>
</evidence>
<dbReference type="InterPro" id="IPR003593">
    <property type="entry name" value="AAA+_ATPase"/>
</dbReference>
<evidence type="ECO:0000256" key="11">
    <source>
        <dbReference type="ARBA" id="ARBA00023180"/>
    </source>
</evidence>
<gene>
    <name evidence="16" type="ORF">ASPCADRAFT_513331</name>
</gene>
<feature type="transmembrane region" description="Helical" evidence="13">
    <location>
        <begin position="204"/>
        <end position="228"/>
    </location>
</feature>
<dbReference type="FunFam" id="3.40.50.300:FF:000913">
    <property type="entry name" value="ABC multidrug transporter SitT"/>
    <property type="match status" value="1"/>
</dbReference>
<keyword evidence="4" id="KW-1003">Cell membrane</keyword>
<comment type="similarity">
    <text evidence="2">Belongs to the ABC transporter superfamily. ABCB family. Multidrug resistance exporter (TC 3.A.1.201) subfamily.</text>
</comment>
<dbReference type="PROSITE" id="PS00211">
    <property type="entry name" value="ABC_TRANSPORTER_1"/>
    <property type="match status" value="2"/>
</dbReference>
<evidence type="ECO:0008006" key="18">
    <source>
        <dbReference type="Google" id="ProtNLM"/>
    </source>
</evidence>
<evidence type="ECO:0000256" key="7">
    <source>
        <dbReference type="ARBA" id="ARBA00022741"/>
    </source>
</evidence>
<dbReference type="EMBL" id="KV907495">
    <property type="protein sequence ID" value="OOF99292.1"/>
    <property type="molecule type" value="Genomic_DNA"/>
</dbReference>
<keyword evidence="10 13" id="KW-0472">Membrane</keyword>
<dbReference type="GO" id="GO:0016887">
    <property type="term" value="F:ATP hydrolysis activity"/>
    <property type="evidence" value="ECO:0007669"/>
    <property type="project" value="InterPro"/>
</dbReference>
<keyword evidence="17" id="KW-1185">Reference proteome</keyword>
<dbReference type="SUPFAM" id="SSF52540">
    <property type="entry name" value="P-loop containing nucleoside triphosphate hydrolases"/>
    <property type="match status" value="2"/>
</dbReference>
<protein>
    <recommendedName>
        <fullName evidence="18">ABC transporter</fullName>
    </recommendedName>
</protein>
<dbReference type="CDD" id="cd18578">
    <property type="entry name" value="ABC_6TM_Pgp_ABCB1_D2_like"/>
    <property type="match status" value="1"/>
</dbReference>
<feature type="transmembrane region" description="Helical" evidence="13">
    <location>
        <begin position="845"/>
        <end position="863"/>
    </location>
</feature>
<feature type="transmembrane region" description="Helical" evidence="13">
    <location>
        <begin position="819"/>
        <end position="839"/>
    </location>
</feature>
<feature type="transmembrane region" description="Helical" evidence="13">
    <location>
        <begin position="740"/>
        <end position="759"/>
    </location>
</feature>
<evidence type="ECO:0000256" key="13">
    <source>
        <dbReference type="SAM" id="Phobius"/>
    </source>
</evidence>
<keyword evidence="3" id="KW-0813">Transport</keyword>
<dbReference type="Proteomes" id="UP000188318">
    <property type="component" value="Unassembled WGS sequence"/>
</dbReference>
<dbReference type="InterPro" id="IPR017871">
    <property type="entry name" value="ABC_transporter-like_CS"/>
</dbReference>
<feature type="transmembrane region" description="Helical" evidence="13">
    <location>
        <begin position="66"/>
        <end position="90"/>
    </location>
</feature>
<feature type="transmembrane region" description="Helical" evidence="13">
    <location>
        <begin position="696"/>
        <end position="720"/>
    </location>
</feature>
<dbReference type="VEuPathDB" id="FungiDB:ASPCADRAFT_513331"/>
<dbReference type="GO" id="GO:0090374">
    <property type="term" value="P:oligopeptide export from mitochondrion"/>
    <property type="evidence" value="ECO:0007669"/>
    <property type="project" value="TreeGrafter"/>
</dbReference>
<feature type="transmembrane region" description="Helical" evidence="13">
    <location>
        <begin position="320"/>
        <end position="340"/>
    </location>
</feature>
<evidence type="ECO:0000256" key="2">
    <source>
        <dbReference type="ARBA" id="ARBA00007577"/>
    </source>
</evidence>
<sequence length="1277" mass="139621">MDSPASAAPSSGAEAPKASTPPDRDPDPPPPARSRDAASVTNPEGGNASWGSYLRILSYGARNGGIVAIVLGLICAMGSGVALPLMNIVFGQLVGGFNEYFIPGTNVSEQTFKGTVNQDRQDPDICFRIVSLHASALLRLEYAQALFAQPVSRLDEMPVGSITNAITGLSNTIQQSVSDRLAVLFQALALLISAYGIAFRYSWALTLVVSSSILFVVVGYSLTVPFLIKAQQSMDQADSQHASVAAEALGSIRTVLSLGAEAPLASKYIEWTQEAQRRGLRMSAVAGVHIALLFFALYSSFALAFWYGLKLYRDGNIPNINTVITVFFSVLIVVGVLGNIASPLMIISKAVSASGAFFRMIDSERPTPGGLRDADISCQSDITMDSVTFAYPTRPHNKALDRFSARFQGGKTTALVGASGSGKSTVVALLERWYHLQDSHGNIAVGDHSIRDLDVKWWRSQIGLVQQEPFLFNDSIFNNVAYGLIGSPWEDQSDAVKLDLVVQACKEAYADDFIRLLPLGYTTIVGESGITLSGGQRQRLAIARSIVKRPPILILDEATSSIDVRGEKLVQTALDQVATGRTTIMIAHRLSTVRRADHIMVMQQGTVIEEGAHEHLIARGGVYHGLVHAQRLEPLAEVYENKMEGEILSSKEDPQANHYAVADPDDSASGEEDTPSKSIGFFKSFRIIFREQSHHWVLYVLILVGALGAGSGFALQSWLVAKLVQVFQFSGQKLASAANFWSLMFFILALAMAVCYYALGMASNSISMFVASTYRQDYFLNLLRKPVSYFDIQSNSSGSLVSRLATDPKQLQDLFGPTGVFPLISVFNVTGCVTISFVFGWKLAAVTFFAAMPFLFFAAFMRIRYEIMFEKMNAEVYANSSKLVMESMKGFRTVTSLTMEDTIIRKYSTLLREQRQKAMRKAWVGTLVFAFSDSVELCAMALTFWYGGQLLASREYDTVAFFVVYIAIIQGGQSAGQFFSFGPNIAQAKASANRIFKERDPPEAITMDQGAERLPAGDVRFTADVEFQGVSFQYPARWTPTFEGLDLSIPSGSFVAFVGASGCGKSTIISLLERFYEPTGGLILFGGRDIRSIDLPSYRRALSLVAQEPQLFGGTIRDNLLLGVDTPDEGVTDAMEQACKDAEIHDFIMSLPTGYSTELGVNAQFALSGGQKQRLCIARALLRKPRLLLLDEATSSLDSHSEKVVQDAMERLAAKRDMTIIAVAHRLATIQKADMIFVFGESSDSRGSRIIEKGNHHDLLRRKGMYWQMCQAQALDQ</sequence>
<dbReference type="PANTHER" id="PTHR43394:SF11">
    <property type="entry name" value="ATP-BINDING CASSETTE TRANSPORTER"/>
    <property type="match status" value="1"/>
</dbReference>
<keyword evidence="11" id="KW-0325">Glycoprotein</keyword>
<dbReference type="OMA" id="LTMEDTI"/>
<feature type="domain" description="ABC transporter" evidence="14">
    <location>
        <begin position="1025"/>
        <end position="1272"/>
    </location>
</feature>
<keyword evidence="5 13" id="KW-0812">Transmembrane</keyword>
<dbReference type="InterPro" id="IPR003439">
    <property type="entry name" value="ABC_transporter-like_ATP-bd"/>
</dbReference>
<feature type="transmembrane region" description="Helical" evidence="13">
    <location>
        <begin position="284"/>
        <end position="308"/>
    </location>
</feature>
<feature type="domain" description="ABC transmembrane type-1" evidence="15">
    <location>
        <begin position="125"/>
        <end position="349"/>
    </location>
</feature>
<dbReference type="InterPro" id="IPR027417">
    <property type="entry name" value="P-loop_NTPase"/>
</dbReference>
<dbReference type="InterPro" id="IPR039421">
    <property type="entry name" value="Type_1_exporter"/>
</dbReference>
<evidence type="ECO:0000313" key="16">
    <source>
        <dbReference type="EMBL" id="OOF99292.1"/>
    </source>
</evidence>
<dbReference type="GO" id="GO:0005886">
    <property type="term" value="C:plasma membrane"/>
    <property type="evidence" value="ECO:0007669"/>
    <property type="project" value="UniProtKB-SubCell"/>
</dbReference>
<evidence type="ECO:0000256" key="4">
    <source>
        <dbReference type="ARBA" id="ARBA00022475"/>
    </source>
</evidence>
<keyword evidence="7" id="KW-0547">Nucleotide-binding</keyword>
<feature type="transmembrane region" description="Helical" evidence="13">
    <location>
        <begin position="181"/>
        <end position="198"/>
    </location>
</feature>
<keyword evidence="9 13" id="KW-1133">Transmembrane helix</keyword>
<feature type="domain" description="ABC transmembrane type-1" evidence="15">
    <location>
        <begin position="700"/>
        <end position="987"/>
    </location>
</feature>
<dbReference type="Gene3D" id="1.20.1560.10">
    <property type="entry name" value="ABC transporter type 1, transmembrane domain"/>
    <property type="match status" value="2"/>
</dbReference>
<evidence type="ECO:0000256" key="8">
    <source>
        <dbReference type="ARBA" id="ARBA00022840"/>
    </source>
</evidence>
<dbReference type="GO" id="GO:0005524">
    <property type="term" value="F:ATP binding"/>
    <property type="evidence" value="ECO:0007669"/>
    <property type="project" value="UniProtKB-KW"/>
</dbReference>
<reference evidence="17" key="1">
    <citation type="journal article" date="2017" name="Genome Biol.">
        <title>Comparative genomics reveals high biological diversity and specific adaptations in the industrially and medically important fungal genus Aspergillus.</title>
        <authorList>
            <person name="de Vries R.P."/>
            <person name="Riley R."/>
            <person name="Wiebenga A."/>
            <person name="Aguilar-Osorio G."/>
            <person name="Amillis S."/>
            <person name="Uchima C.A."/>
            <person name="Anderluh G."/>
            <person name="Asadollahi M."/>
            <person name="Askin M."/>
            <person name="Barry K."/>
            <person name="Battaglia E."/>
            <person name="Bayram O."/>
            <person name="Benocci T."/>
            <person name="Braus-Stromeyer S.A."/>
            <person name="Caldana C."/>
            <person name="Canovas D."/>
            <person name="Cerqueira G.C."/>
            <person name="Chen F."/>
            <person name="Chen W."/>
            <person name="Choi C."/>
            <person name="Clum A."/>
            <person name="Dos Santos R.A."/>
            <person name="Damasio A.R."/>
            <person name="Diallinas G."/>
            <person name="Emri T."/>
            <person name="Fekete E."/>
            <person name="Flipphi M."/>
            <person name="Freyberg S."/>
            <person name="Gallo A."/>
            <person name="Gournas C."/>
            <person name="Habgood R."/>
            <person name="Hainaut M."/>
            <person name="Harispe M.L."/>
            <person name="Henrissat B."/>
            <person name="Hilden K.S."/>
            <person name="Hope R."/>
            <person name="Hossain A."/>
            <person name="Karabika E."/>
            <person name="Karaffa L."/>
            <person name="Karanyi Z."/>
            <person name="Krasevec N."/>
            <person name="Kuo A."/>
            <person name="Kusch H."/>
            <person name="LaButti K."/>
            <person name="Lagendijk E.L."/>
            <person name="Lapidus A."/>
            <person name="Levasseur A."/>
            <person name="Lindquist E."/>
            <person name="Lipzen A."/>
            <person name="Logrieco A.F."/>
            <person name="MacCabe A."/>
            <person name="Maekelae M.R."/>
            <person name="Malavazi I."/>
            <person name="Melin P."/>
            <person name="Meyer V."/>
            <person name="Mielnichuk N."/>
            <person name="Miskei M."/>
            <person name="Molnar A.P."/>
            <person name="Mule G."/>
            <person name="Ngan C.Y."/>
            <person name="Orejas M."/>
            <person name="Orosz E."/>
            <person name="Ouedraogo J.P."/>
            <person name="Overkamp K.M."/>
            <person name="Park H.-S."/>
            <person name="Perrone G."/>
            <person name="Piumi F."/>
            <person name="Punt P.J."/>
            <person name="Ram A.F."/>
            <person name="Ramon A."/>
            <person name="Rauscher S."/>
            <person name="Record E."/>
            <person name="Riano-Pachon D.M."/>
            <person name="Robert V."/>
            <person name="Roehrig J."/>
            <person name="Ruller R."/>
            <person name="Salamov A."/>
            <person name="Salih N.S."/>
            <person name="Samson R.A."/>
            <person name="Sandor E."/>
            <person name="Sanguinetti M."/>
            <person name="Schuetze T."/>
            <person name="Sepcic K."/>
            <person name="Shelest E."/>
            <person name="Sherlock G."/>
            <person name="Sophianopoulou V."/>
            <person name="Squina F.M."/>
            <person name="Sun H."/>
            <person name="Susca A."/>
            <person name="Todd R.B."/>
            <person name="Tsang A."/>
            <person name="Unkles S.E."/>
            <person name="van de Wiele N."/>
            <person name="van Rossen-Uffink D."/>
            <person name="Oliveira J.V."/>
            <person name="Vesth T.C."/>
            <person name="Visser J."/>
            <person name="Yu J.-H."/>
            <person name="Zhou M."/>
            <person name="Andersen M.R."/>
            <person name="Archer D.B."/>
            <person name="Baker S.E."/>
            <person name="Benoit I."/>
            <person name="Brakhage A.A."/>
            <person name="Braus G.H."/>
            <person name="Fischer R."/>
            <person name="Frisvad J.C."/>
            <person name="Goldman G.H."/>
            <person name="Houbraken J."/>
            <person name="Oakley B."/>
            <person name="Pocsi I."/>
            <person name="Scazzocchio C."/>
            <person name="Seiboth B."/>
            <person name="vanKuyk P.A."/>
            <person name="Wortman J."/>
            <person name="Dyer P.S."/>
            <person name="Grigoriev I.V."/>
        </authorList>
    </citation>
    <scope>NUCLEOTIDE SEQUENCE [LARGE SCALE GENOMIC DNA]</scope>
    <source>
        <strain evidence="17">ITEM 5010</strain>
    </source>
</reference>
<dbReference type="Pfam" id="PF00005">
    <property type="entry name" value="ABC_tran"/>
    <property type="match status" value="2"/>
</dbReference>
<organism evidence="16 17">
    <name type="scientific">Aspergillus carbonarius (strain ITEM 5010)</name>
    <dbReference type="NCBI Taxonomy" id="602072"/>
    <lineage>
        <taxon>Eukaryota</taxon>
        <taxon>Fungi</taxon>
        <taxon>Dikarya</taxon>
        <taxon>Ascomycota</taxon>
        <taxon>Pezizomycotina</taxon>
        <taxon>Eurotiomycetes</taxon>
        <taxon>Eurotiomycetidae</taxon>
        <taxon>Eurotiales</taxon>
        <taxon>Aspergillaceae</taxon>
        <taxon>Aspergillus</taxon>
        <taxon>Aspergillus subgen. Circumdati</taxon>
    </lineage>
</organism>
<feature type="transmembrane region" description="Helical" evidence="13">
    <location>
        <begin position="922"/>
        <end position="947"/>
    </location>
</feature>
<keyword evidence="6" id="KW-0677">Repeat</keyword>
<evidence type="ECO:0000256" key="3">
    <source>
        <dbReference type="ARBA" id="ARBA00022448"/>
    </source>
</evidence>
<evidence type="ECO:0000256" key="10">
    <source>
        <dbReference type="ARBA" id="ARBA00023136"/>
    </source>
</evidence>
<dbReference type="PANTHER" id="PTHR43394">
    <property type="entry name" value="ATP-DEPENDENT PERMEASE MDL1, MITOCHONDRIAL"/>
    <property type="match status" value="1"/>
</dbReference>
<feature type="transmembrane region" description="Helical" evidence="13">
    <location>
        <begin position="959"/>
        <end position="979"/>
    </location>
</feature>
<dbReference type="PROSITE" id="PS50893">
    <property type="entry name" value="ABC_TRANSPORTER_2"/>
    <property type="match status" value="2"/>
</dbReference>
<dbReference type="CDD" id="cd18577">
    <property type="entry name" value="ABC_6TM_Pgp_ABCB1_D1_like"/>
    <property type="match status" value="1"/>
</dbReference>
<dbReference type="STRING" id="602072.A0A1R3RXX6"/>
<dbReference type="AlphaFoldDB" id="A0A1R3RXX6"/>
<dbReference type="Pfam" id="PF00664">
    <property type="entry name" value="ABC_membrane"/>
    <property type="match status" value="2"/>
</dbReference>
<dbReference type="GO" id="GO:0005743">
    <property type="term" value="C:mitochondrial inner membrane"/>
    <property type="evidence" value="ECO:0007669"/>
    <property type="project" value="TreeGrafter"/>
</dbReference>
<feature type="region of interest" description="Disordered" evidence="12">
    <location>
        <begin position="1"/>
        <end position="44"/>
    </location>
</feature>
<feature type="compositionally biased region" description="Low complexity" evidence="12">
    <location>
        <begin position="1"/>
        <end position="21"/>
    </location>
</feature>
<proteinExistence type="inferred from homology"/>
<feature type="domain" description="ABC transporter" evidence="14">
    <location>
        <begin position="382"/>
        <end position="629"/>
    </location>
</feature>
<evidence type="ECO:0000256" key="5">
    <source>
        <dbReference type="ARBA" id="ARBA00022692"/>
    </source>
</evidence>
<keyword evidence="8" id="KW-0067">ATP-binding</keyword>
<evidence type="ECO:0000259" key="14">
    <source>
        <dbReference type="PROSITE" id="PS50893"/>
    </source>
</evidence>
<evidence type="ECO:0000256" key="12">
    <source>
        <dbReference type="SAM" id="MobiDB-lite"/>
    </source>
</evidence>
<dbReference type="GO" id="GO:0015421">
    <property type="term" value="F:ABC-type oligopeptide transporter activity"/>
    <property type="evidence" value="ECO:0007669"/>
    <property type="project" value="TreeGrafter"/>
</dbReference>
<dbReference type="Gene3D" id="3.40.50.300">
    <property type="entry name" value="P-loop containing nucleotide triphosphate hydrolases"/>
    <property type="match status" value="2"/>
</dbReference>
<comment type="subcellular location">
    <subcellularLocation>
        <location evidence="1">Cell membrane</location>
        <topology evidence="1">Multi-pass membrane protein</topology>
    </subcellularLocation>
</comment>
<evidence type="ECO:0000256" key="9">
    <source>
        <dbReference type="ARBA" id="ARBA00022989"/>
    </source>
</evidence>
<dbReference type="InterPro" id="IPR011527">
    <property type="entry name" value="ABC1_TM_dom"/>
</dbReference>
<evidence type="ECO:0000313" key="17">
    <source>
        <dbReference type="Proteomes" id="UP000188318"/>
    </source>
</evidence>
<dbReference type="InterPro" id="IPR036640">
    <property type="entry name" value="ABC1_TM_sf"/>
</dbReference>
<dbReference type="FunFam" id="1.20.1560.10:FF:000057">
    <property type="entry name" value="ABC multidrug transporter SitT"/>
    <property type="match status" value="1"/>
</dbReference>
<accession>A0A1R3RXX6</accession>
<dbReference type="PROSITE" id="PS50929">
    <property type="entry name" value="ABC_TM1F"/>
    <property type="match status" value="2"/>
</dbReference>
<name>A0A1R3RXX6_ASPC5</name>
<dbReference type="FunFam" id="3.40.50.300:FF:001530">
    <property type="entry name" value="ABC multidrug transporter (Eurofung)"/>
    <property type="match status" value="1"/>
</dbReference>
<evidence type="ECO:0000256" key="6">
    <source>
        <dbReference type="ARBA" id="ARBA00022737"/>
    </source>
</evidence>
<dbReference type="SUPFAM" id="SSF90123">
    <property type="entry name" value="ABC transporter transmembrane region"/>
    <property type="match status" value="2"/>
</dbReference>